<reference evidence="1 2" key="1">
    <citation type="journal article" date="2019" name="Mol. Ecol. Resour.">
        <title>Improving Illumina assemblies with Hi-C and long reads: an example with the North African dromedary.</title>
        <authorList>
            <person name="Elbers J.P."/>
            <person name="Rogers M.F."/>
            <person name="Perelman P.L."/>
            <person name="Proskuryakova A.A."/>
            <person name="Serdyukova N.A."/>
            <person name="Johnson W.E."/>
            <person name="Horin P."/>
            <person name="Corander J."/>
            <person name="Murphy D."/>
            <person name="Burger P.A."/>
        </authorList>
    </citation>
    <scope>NUCLEOTIDE SEQUENCE [LARGE SCALE GENOMIC DNA]</scope>
    <source>
        <strain evidence="1">Drom800</strain>
        <tissue evidence="1">Blood</tissue>
    </source>
</reference>
<protein>
    <submittedName>
        <fullName evidence="1">Uncharacterized protein</fullName>
    </submittedName>
</protein>
<evidence type="ECO:0000313" key="2">
    <source>
        <dbReference type="Proteomes" id="UP000299084"/>
    </source>
</evidence>
<accession>A0A5N4EAM3</accession>
<name>A0A5N4EAM3_CAMDR</name>
<dbReference type="EMBL" id="JWIN03000004">
    <property type="protein sequence ID" value="KAB1280462.1"/>
    <property type="molecule type" value="Genomic_DNA"/>
</dbReference>
<organism evidence="1 2">
    <name type="scientific">Camelus dromedarius</name>
    <name type="common">Dromedary</name>
    <name type="synonym">Arabian camel</name>
    <dbReference type="NCBI Taxonomy" id="9838"/>
    <lineage>
        <taxon>Eukaryota</taxon>
        <taxon>Metazoa</taxon>
        <taxon>Chordata</taxon>
        <taxon>Craniata</taxon>
        <taxon>Vertebrata</taxon>
        <taxon>Euteleostomi</taxon>
        <taxon>Mammalia</taxon>
        <taxon>Eutheria</taxon>
        <taxon>Laurasiatheria</taxon>
        <taxon>Artiodactyla</taxon>
        <taxon>Tylopoda</taxon>
        <taxon>Camelidae</taxon>
        <taxon>Camelus</taxon>
    </lineage>
</organism>
<evidence type="ECO:0000313" key="1">
    <source>
        <dbReference type="EMBL" id="KAB1280462.1"/>
    </source>
</evidence>
<proteinExistence type="predicted"/>
<dbReference type="Proteomes" id="UP000299084">
    <property type="component" value="Unassembled WGS sequence"/>
</dbReference>
<dbReference type="AlphaFoldDB" id="A0A5N4EAM3"/>
<gene>
    <name evidence="1" type="ORF">Cadr_000015685</name>
</gene>
<comment type="caution">
    <text evidence="1">The sequence shown here is derived from an EMBL/GenBank/DDBJ whole genome shotgun (WGS) entry which is preliminary data.</text>
</comment>
<sequence>MPLEVVVELQIRADVPKSAGELICALKASNQDREFQKNNQEPEDQLNFEPPIFRLVDMTRGNIIASKYLA</sequence>
<keyword evidence="2" id="KW-1185">Reference proteome</keyword>